<organism evidence="2 3">
    <name type="scientific">Protopolystoma xenopodis</name>
    <dbReference type="NCBI Taxonomy" id="117903"/>
    <lineage>
        <taxon>Eukaryota</taxon>
        <taxon>Metazoa</taxon>
        <taxon>Spiralia</taxon>
        <taxon>Lophotrochozoa</taxon>
        <taxon>Platyhelminthes</taxon>
        <taxon>Monogenea</taxon>
        <taxon>Polyopisthocotylea</taxon>
        <taxon>Polystomatidea</taxon>
        <taxon>Polystomatidae</taxon>
        <taxon>Protopolystoma</taxon>
    </lineage>
</organism>
<dbReference type="AlphaFoldDB" id="A0A3S5AQB4"/>
<name>A0A3S5AQB4_9PLAT</name>
<feature type="region of interest" description="Disordered" evidence="1">
    <location>
        <begin position="20"/>
        <end position="99"/>
    </location>
</feature>
<evidence type="ECO:0000313" key="3">
    <source>
        <dbReference type="Proteomes" id="UP000784294"/>
    </source>
</evidence>
<sequence>SRKISALPNGAQAALGVVAVSTGAESSTQPPGPTDLVVGHLSGTTFSSSPGVTITPPPPQSAPTSSAGGISSTAGPGVDTLDASTSPGDVGKTVPAALGTTLNGKDVSSGFLTVGSRHDLDVGGHKDEEPGGHGNDPSLMRTGRCAHIIIPTSVYLRMHVLFSLTIF</sequence>
<protein>
    <submittedName>
        <fullName evidence="2">Uncharacterized protein</fullName>
    </submittedName>
</protein>
<proteinExistence type="predicted"/>
<feature type="compositionally biased region" description="Low complexity" evidence="1">
    <location>
        <begin position="62"/>
        <end position="77"/>
    </location>
</feature>
<accession>A0A3S5AQB4</accession>
<evidence type="ECO:0000256" key="1">
    <source>
        <dbReference type="SAM" id="MobiDB-lite"/>
    </source>
</evidence>
<evidence type="ECO:0000313" key="2">
    <source>
        <dbReference type="EMBL" id="VEL25746.1"/>
    </source>
</evidence>
<feature type="non-terminal residue" evidence="2">
    <location>
        <position position="1"/>
    </location>
</feature>
<comment type="caution">
    <text evidence="2">The sequence shown here is derived from an EMBL/GenBank/DDBJ whole genome shotgun (WGS) entry which is preliminary data.</text>
</comment>
<gene>
    <name evidence="2" type="ORF">PXEA_LOCUS19186</name>
</gene>
<dbReference type="EMBL" id="CAAALY010076006">
    <property type="protein sequence ID" value="VEL25746.1"/>
    <property type="molecule type" value="Genomic_DNA"/>
</dbReference>
<feature type="compositionally biased region" description="Basic and acidic residues" evidence="1">
    <location>
        <begin position="118"/>
        <end position="131"/>
    </location>
</feature>
<feature type="compositionally biased region" description="Polar residues" evidence="1">
    <location>
        <begin position="42"/>
        <end position="52"/>
    </location>
</feature>
<reference evidence="2" key="1">
    <citation type="submission" date="2018-11" db="EMBL/GenBank/DDBJ databases">
        <authorList>
            <consortium name="Pathogen Informatics"/>
        </authorList>
    </citation>
    <scope>NUCLEOTIDE SEQUENCE</scope>
</reference>
<dbReference type="Proteomes" id="UP000784294">
    <property type="component" value="Unassembled WGS sequence"/>
</dbReference>
<keyword evidence="3" id="KW-1185">Reference proteome</keyword>
<feature type="region of interest" description="Disordered" evidence="1">
    <location>
        <begin position="118"/>
        <end position="139"/>
    </location>
</feature>